<evidence type="ECO:0000313" key="3">
    <source>
        <dbReference type="Proteomes" id="UP001190700"/>
    </source>
</evidence>
<name>A0AAE0GF21_9CHLO</name>
<reference evidence="2 3" key="1">
    <citation type="journal article" date="2015" name="Genome Biol. Evol.">
        <title>Comparative Genomics of a Bacterivorous Green Alga Reveals Evolutionary Causalities and Consequences of Phago-Mixotrophic Mode of Nutrition.</title>
        <authorList>
            <person name="Burns J.A."/>
            <person name="Paasch A."/>
            <person name="Narechania A."/>
            <person name="Kim E."/>
        </authorList>
    </citation>
    <scope>NUCLEOTIDE SEQUENCE [LARGE SCALE GENOMIC DNA]</scope>
    <source>
        <strain evidence="2 3">PLY_AMNH</strain>
    </source>
</reference>
<keyword evidence="3" id="KW-1185">Reference proteome</keyword>
<proteinExistence type="predicted"/>
<feature type="region of interest" description="Disordered" evidence="1">
    <location>
        <begin position="157"/>
        <end position="177"/>
    </location>
</feature>
<organism evidence="2 3">
    <name type="scientific">Cymbomonas tetramitiformis</name>
    <dbReference type="NCBI Taxonomy" id="36881"/>
    <lineage>
        <taxon>Eukaryota</taxon>
        <taxon>Viridiplantae</taxon>
        <taxon>Chlorophyta</taxon>
        <taxon>Pyramimonadophyceae</taxon>
        <taxon>Pyramimonadales</taxon>
        <taxon>Pyramimonadaceae</taxon>
        <taxon>Cymbomonas</taxon>
    </lineage>
</organism>
<gene>
    <name evidence="2" type="ORF">CYMTET_15163</name>
</gene>
<dbReference type="Proteomes" id="UP001190700">
    <property type="component" value="Unassembled WGS sequence"/>
</dbReference>
<sequence>MPQWLFEFRGILVHDGLTSSALREALEERTTTPSTNPSTGEIKVYIQRGDDLQSLDPSHSMPGRSCATLSGLLREYFRRLEDQPGNYIAVRRGVPMETERSSLKIGSSRRRYASEASRSMTVGRWRSARFLLLLHGMLWLLVPPAYGHTAATSSTTPFLPPAGATLRPSDEATTSSRRLPGGICGVLPITIRHFKHEASSDSKMHCKDYGNSSGAAKYTLGPGGKMVWSGAWSQAPFSRESNFDHWYRDVPGMNVRAGPTELALTARGDGTWVFKDQDFFPNYKKV</sequence>
<dbReference type="EMBL" id="LGRX02006381">
    <property type="protein sequence ID" value="KAK3276792.1"/>
    <property type="molecule type" value="Genomic_DNA"/>
</dbReference>
<dbReference type="AlphaFoldDB" id="A0AAE0GF21"/>
<evidence type="ECO:0000313" key="2">
    <source>
        <dbReference type="EMBL" id="KAK3276792.1"/>
    </source>
</evidence>
<protein>
    <submittedName>
        <fullName evidence="2">Uncharacterized protein</fullName>
    </submittedName>
</protein>
<comment type="caution">
    <text evidence="2">The sequence shown here is derived from an EMBL/GenBank/DDBJ whole genome shotgun (WGS) entry which is preliminary data.</text>
</comment>
<accession>A0AAE0GF21</accession>
<evidence type="ECO:0000256" key="1">
    <source>
        <dbReference type="SAM" id="MobiDB-lite"/>
    </source>
</evidence>